<organism evidence="9 10">
    <name type="scientific">Sphaerotilus hippei</name>
    <dbReference type="NCBI Taxonomy" id="744406"/>
    <lineage>
        <taxon>Bacteria</taxon>
        <taxon>Pseudomonadati</taxon>
        <taxon>Pseudomonadota</taxon>
        <taxon>Betaproteobacteria</taxon>
        <taxon>Burkholderiales</taxon>
        <taxon>Sphaerotilaceae</taxon>
        <taxon>Sphaerotilus</taxon>
    </lineage>
</organism>
<accession>A0A318GZD6</accession>
<protein>
    <recommendedName>
        <fullName evidence="8">Cytochrome b/b6 C-terminal region profile domain-containing protein</fullName>
    </recommendedName>
</protein>
<evidence type="ECO:0000259" key="8">
    <source>
        <dbReference type="PROSITE" id="PS51003"/>
    </source>
</evidence>
<dbReference type="EMBL" id="QJJS01000021">
    <property type="protein sequence ID" value="PXW93243.1"/>
    <property type="molecule type" value="Genomic_DNA"/>
</dbReference>
<dbReference type="InterPro" id="IPR005798">
    <property type="entry name" value="Cyt_b/b6_C"/>
</dbReference>
<feature type="domain" description="Cytochrome b/b6 C-terminal region profile" evidence="8">
    <location>
        <begin position="1"/>
        <end position="73"/>
    </location>
</feature>
<evidence type="ECO:0000256" key="3">
    <source>
        <dbReference type="ARBA" id="ARBA00022692"/>
    </source>
</evidence>
<keyword evidence="6 7" id="KW-0472">Membrane</keyword>
<dbReference type="Proteomes" id="UP000247811">
    <property type="component" value="Unassembled WGS sequence"/>
</dbReference>
<evidence type="ECO:0000256" key="1">
    <source>
        <dbReference type="ARBA" id="ARBA00004141"/>
    </source>
</evidence>
<keyword evidence="2" id="KW-0813">Transport</keyword>
<dbReference type="GO" id="GO:0009055">
    <property type="term" value="F:electron transfer activity"/>
    <property type="evidence" value="ECO:0007669"/>
    <property type="project" value="InterPro"/>
</dbReference>
<comment type="subcellular location">
    <subcellularLocation>
        <location evidence="1">Membrane</location>
        <topology evidence="1">Multi-pass membrane protein</topology>
    </subcellularLocation>
</comment>
<dbReference type="GO" id="GO:0016020">
    <property type="term" value="C:membrane"/>
    <property type="evidence" value="ECO:0007669"/>
    <property type="project" value="UniProtKB-SubCell"/>
</dbReference>
<comment type="caution">
    <text evidence="9">The sequence shown here is derived from an EMBL/GenBank/DDBJ whole genome shotgun (WGS) entry which is preliminary data.</text>
</comment>
<dbReference type="AlphaFoldDB" id="A0A318GZD6"/>
<reference evidence="9 10" key="1">
    <citation type="submission" date="2018-05" db="EMBL/GenBank/DDBJ databases">
        <title>Genomic Encyclopedia of Type Strains, Phase IV (KMG-IV): sequencing the most valuable type-strain genomes for metagenomic binning, comparative biology and taxonomic classification.</title>
        <authorList>
            <person name="Goeker M."/>
        </authorList>
    </citation>
    <scope>NUCLEOTIDE SEQUENCE [LARGE SCALE GENOMIC DNA]</scope>
    <source>
        <strain evidence="9 10">DSM 566</strain>
    </source>
</reference>
<keyword evidence="3 7" id="KW-0812">Transmembrane</keyword>
<gene>
    <name evidence="9" type="ORF">C7444_1217</name>
</gene>
<name>A0A318GZD6_9BURK</name>
<evidence type="ECO:0000256" key="2">
    <source>
        <dbReference type="ARBA" id="ARBA00022448"/>
    </source>
</evidence>
<evidence type="ECO:0000313" key="10">
    <source>
        <dbReference type="Proteomes" id="UP000247811"/>
    </source>
</evidence>
<evidence type="ECO:0000256" key="6">
    <source>
        <dbReference type="ARBA" id="ARBA00023136"/>
    </source>
</evidence>
<evidence type="ECO:0000256" key="5">
    <source>
        <dbReference type="ARBA" id="ARBA00022989"/>
    </source>
</evidence>
<keyword evidence="10" id="KW-1185">Reference proteome</keyword>
<proteinExistence type="predicted"/>
<feature type="transmembrane region" description="Helical" evidence="7">
    <location>
        <begin position="6"/>
        <end position="36"/>
    </location>
</feature>
<keyword evidence="4" id="KW-0249">Electron transport</keyword>
<evidence type="ECO:0000256" key="4">
    <source>
        <dbReference type="ARBA" id="ARBA00022982"/>
    </source>
</evidence>
<evidence type="ECO:0000313" key="9">
    <source>
        <dbReference type="EMBL" id="PXW93243.1"/>
    </source>
</evidence>
<dbReference type="PROSITE" id="PS51003">
    <property type="entry name" value="CYTB_CTER"/>
    <property type="match status" value="1"/>
</dbReference>
<sequence>MYELFFYIIFAIGISFKKFYGIFFINFIILLLLFVFNSVQEGFVSYDLIVFLVTRFRFYFWSVFFLVVFISLI</sequence>
<dbReference type="GO" id="GO:0016491">
    <property type="term" value="F:oxidoreductase activity"/>
    <property type="evidence" value="ECO:0007669"/>
    <property type="project" value="InterPro"/>
</dbReference>
<evidence type="ECO:0000256" key="7">
    <source>
        <dbReference type="SAM" id="Phobius"/>
    </source>
</evidence>
<feature type="transmembrane region" description="Helical" evidence="7">
    <location>
        <begin position="48"/>
        <end position="72"/>
    </location>
</feature>
<keyword evidence="5 7" id="KW-1133">Transmembrane helix</keyword>